<feature type="transmembrane region" description="Helical" evidence="4">
    <location>
        <begin position="437"/>
        <end position="464"/>
    </location>
</feature>
<evidence type="ECO:0000313" key="6">
    <source>
        <dbReference type="EMBL" id="KAK5781708.1"/>
    </source>
</evidence>
<feature type="transmembrane region" description="Helical" evidence="4">
    <location>
        <begin position="264"/>
        <end position="289"/>
    </location>
</feature>
<dbReference type="InterPro" id="IPR036259">
    <property type="entry name" value="MFS_trans_sf"/>
</dbReference>
<dbReference type="Pfam" id="PF07690">
    <property type="entry name" value="MFS_1"/>
    <property type="match status" value="1"/>
</dbReference>
<keyword evidence="4" id="KW-0812">Transmembrane</keyword>
<feature type="domain" description="Major facilitator superfamily (MFS) profile" evidence="5">
    <location>
        <begin position="221"/>
        <end position="617"/>
    </location>
</feature>
<evidence type="ECO:0000256" key="3">
    <source>
        <dbReference type="SAM" id="MobiDB-lite"/>
    </source>
</evidence>
<feature type="region of interest" description="Disordered" evidence="3">
    <location>
        <begin position="129"/>
        <end position="171"/>
    </location>
</feature>
<organism evidence="6 7">
    <name type="scientific">Arxiozyma heterogenica</name>
    <dbReference type="NCBI Taxonomy" id="278026"/>
    <lineage>
        <taxon>Eukaryota</taxon>
        <taxon>Fungi</taxon>
        <taxon>Dikarya</taxon>
        <taxon>Ascomycota</taxon>
        <taxon>Saccharomycotina</taxon>
        <taxon>Saccharomycetes</taxon>
        <taxon>Saccharomycetales</taxon>
        <taxon>Saccharomycetaceae</taxon>
        <taxon>Arxiozyma</taxon>
    </lineage>
</organism>
<feature type="transmembrane region" description="Helical" evidence="4">
    <location>
        <begin position="383"/>
        <end position="403"/>
    </location>
</feature>
<evidence type="ECO:0000256" key="1">
    <source>
        <dbReference type="ARBA" id="ARBA00004141"/>
    </source>
</evidence>
<dbReference type="SUPFAM" id="SSF103473">
    <property type="entry name" value="MFS general substrate transporter"/>
    <property type="match status" value="1"/>
</dbReference>
<feature type="transmembrane region" description="Helical" evidence="4">
    <location>
        <begin position="295"/>
        <end position="316"/>
    </location>
</feature>
<comment type="caution">
    <text evidence="6">The sequence shown here is derived from an EMBL/GenBank/DDBJ whole genome shotgun (WGS) entry which is preliminary data.</text>
</comment>
<feature type="compositionally biased region" description="Basic and acidic residues" evidence="3">
    <location>
        <begin position="129"/>
        <end position="147"/>
    </location>
</feature>
<comment type="subcellular location">
    <subcellularLocation>
        <location evidence="1">Membrane</location>
        <topology evidence="1">Multi-pass membrane protein</topology>
    </subcellularLocation>
</comment>
<dbReference type="GO" id="GO:0022857">
    <property type="term" value="F:transmembrane transporter activity"/>
    <property type="evidence" value="ECO:0007669"/>
    <property type="project" value="InterPro"/>
</dbReference>
<feature type="transmembrane region" description="Helical" evidence="4">
    <location>
        <begin position="559"/>
        <end position="580"/>
    </location>
</feature>
<dbReference type="InterPro" id="IPR020846">
    <property type="entry name" value="MFS_dom"/>
</dbReference>
<protein>
    <recommendedName>
        <fullName evidence="5">Major facilitator superfamily (MFS) profile domain-containing protein</fullName>
    </recommendedName>
</protein>
<accession>A0AAN7WTZ0</accession>
<proteinExistence type="inferred from homology"/>
<dbReference type="PANTHER" id="PTHR11360">
    <property type="entry name" value="MONOCARBOXYLATE TRANSPORTER"/>
    <property type="match status" value="1"/>
</dbReference>
<feature type="transmembrane region" description="Helical" evidence="4">
    <location>
        <begin position="592"/>
        <end position="613"/>
    </location>
</feature>
<feature type="compositionally biased region" description="Low complexity" evidence="3">
    <location>
        <begin position="26"/>
        <end position="50"/>
    </location>
</feature>
<feature type="transmembrane region" description="Helical" evidence="4">
    <location>
        <begin position="500"/>
        <end position="521"/>
    </location>
</feature>
<gene>
    <name evidence="6" type="ORF">RI543_000894</name>
</gene>
<sequence>MTSENSNSHTEDISSSFIVDSLYSSAESSSENEDSFNNNNNNNINNINNDNRIHTNLTNTPSLRVVPSNAPSMARTLTKTVTNIWNAVQDDNKQTAEEGKSGDLNKLLESRFDLGDAFQIEDNRNDGEAEQGLHQHDESDFSEKDHSPLPSDLEATPRSSQETSTISSFSASSLTNSAINTLNRRKVNGNNNNNPSNEDTLEKVFTNKSTGQLELPPDRGYAWVVVFSVFLVMFNTWGCNSAFGVFLSYYLNNGVYKGATKYDYAIIAGLTVFLGQGASPIGLLLMRIIGRKPTMLIGTIFLLAGFLLAAFSTRLWELYLTQGVLIGFSIAFIASPATTVLPGWFLKKRAVSIGISLLGTGAGGVTFGLASQKMISDNGDTRLCYVMLAVVNTVCVIVAIILVKSRPPIKSTGLHWDKIKIEAQRLFAWGVIKQPQVPLICIWFTLALLGYNLMIFTLASYAVARGMTSHQGSSLTAILNGAQVVGRPLMGLLGDRVGRANITIIMTTVITIYLFVFWITAHTYVQLIFFSIMVGSCIGVANVMNTVLIADLVKPSEFLAAWSFVNYAGSPALLCCELIAQALVKEQMKNPYLYTQIFAGCCFVCALIMIFILREYTVKIKLTSRQEENNLKLLQRSDNASDASSGVFNDNKSTAESWEIIEHRRDKYNLLLGAGVKKYFMRMLYPMKV</sequence>
<dbReference type="Proteomes" id="UP001306508">
    <property type="component" value="Unassembled WGS sequence"/>
</dbReference>
<name>A0AAN7WTZ0_9SACH</name>
<feature type="compositionally biased region" description="Low complexity" evidence="3">
    <location>
        <begin position="159"/>
        <end position="171"/>
    </location>
</feature>
<reference evidence="7" key="1">
    <citation type="submission" date="2023-07" db="EMBL/GenBank/DDBJ databases">
        <title>A draft genome of Kazachstania heterogenica Y-27499.</title>
        <authorList>
            <person name="Donic C."/>
            <person name="Kralova J.S."/>
            <person name="Fidel L."/>
            <person name="Ben-Dor S."/>
            <person name="Jung S."/>
        </authorList>
    </citation>
    <scope>NUCLEOTIDE SEQUENCE [LARGE SCALE GENOMIC DNA]</scope>
    <source>
        <strain evidence="7">Y27499</strain>
    </source>
</reference>
<dbReference type="EMBL" id="JAWIZZ010000031">
    <property type="protein sequence ID" value="KAK5781708.1"/>
    <property type="molecule type" value="Genomic_DNA"/>
</dbReference>
<keyword evidence="4" id="KW-0472">Membrane</keyword>
<keyword evidence="7" id="KW-1185">Reference proteome</keyword>
<dbReference type="InterPro" id="IPR050327">
    <property type="entry name" value="Proton-linked_MCT"/>
</dbReference>
<dbReference type="InterPro" id="IPR011701">
    <property type="entry name" value="MFS"/>
</dbReference>
<feature type="transmembrane region" description="Helical" evidence="4">
    <location>
        <begin position="351"/>
        <end position="371"/>
    </location>
</feature>
<evidence type="ECO:0000256" key="2">
    <source>
        <dbReference type="ARBA" id="ARBA00006727"/>
    </source>
</evidence>
<feature type="transmembrane region" description="Helical" evidence="4">
    <location>
        <begin position="527"/>
        <end position="547"/>
    </location>
</feature>
<feature type="region of interest" description="Disordered" evidence="3">
    <location>
        <begin position="181"/>
        <end position="200"/>
    </location>
</feature>
<evidence type="ECO:0000259" key="5">
    <source>
        <dbReference type="PROSITE" id="PS50850"/>
    </source>
</evidence>
<dbReference type="Gene3D" id="1.20.1250.20">
    <property type="entry name" value="MFS general substrate transporter like domains"/>
    <property type="match status" value="2"/>
</dbReference>
<feature type="transmembrane region" description="Helical" evidence="4">
    <location>
        <begin position="221"/>
        <end position="252"/>
    </location>
</feature>
<dbReference type="AlphaFoldDB" id="A0AAN7WTZ0"/>
<keyword evidence="4" id="KW-1133">Transmembrane helix</keyword>
<dbReference type="PROSITE" id="PS50850">
    <property type="entry name" value="MFS"/>
    <property type="match status" value="1"/>
</dbReference>
<dbReference type="CDD" id="cd17352">
    <property type="entry name" value="MFS_MCT_SLC16"/>
    <property type="match status" value="1"/>
</dbReference>
<evidence type="ECO:0000256" key="4">
    <source>
        <dbReference type="SAM" id="Phobius"/>
    </source>
</evidence>
<feature type="region of interest" description="Disordered" evidence="3">
    <location>
        <begin position="26"/>
        <end position="56"/>
    </location>
</feature>
<feature type="compositionally biased region" description="Low complexity" evidence="3">
    <location>
        <begin position="181"/>
        <end position="197"/>
    </location>
</feature>
<evidence type="ECO:0000313" key="7">
    <source>
        <dbReference type="Proteomes" id="UP001306508"/>
    </source>
</evidence>
<dbReference type="GO" id="GO:0016020">
    <property type="term" value="C:membrane"/>
    <property type="evidence" value="ECO:0007669"/>
    <property type="project" value="UniProtKB-SubCell"/>
</dbReference>
<dbReference type="PANTHER" id="PTHR11360:SF315">
    <property type="entry name" value="TRANSPORTER MCH2-RELATED"/>
    <property type="match status" value="1"/>
</dbReference>
<feature type="transmembrane region" description="Helical" evidence="4">
    <location>
        <begin position="323"/>
        <end position="345"/>
    </location>
</feature>
<comment type="similarity">
    <text evidence="2">Belongs to the major facilitator superfamily. Monocarboxylate porter (TC 2.A.1.13) family.</text>
</comment>